<evidence type="ECO:0000313" key="1">
    <source>
        <dbReference type="EMBL" id="KAA6355470.1"/>
    </source>
</evidence>
<feature type="non-terminal residue" evidence="1">
    <location>
        <position position="1"/>
    </location>
</feature>
<feature type="non-terminal residue" evidence="1">
    <location>
        <position position="380"/>
    </location>
</feature>
<protein>
    <recommendedName>
        <fullName evidence="3">Right handed beta helix domain-containing protein</fullName>
    </recommendedName>
</protein>
<evidence type="ECO:0008006" key="3">
    <source>
        <dbReference type="Google" id="ProtNLM"/>
    </source>
</evidence>
<name>A0A5J4TD17_9EUKA</name>
<dbReference type="AlphaFoldDB" id="A0A5J4TD17"/>
<proteinExistence type="predicted"/>
<dbReference type="SUPFAM" id="SSF51126">
    <property type="entry name" value="Pectin lyase-like"/>
    <property type="match status" value="1"/>
</dbReference>
<evidence type="ECO:0000313" key="2">
    <source>
        <dbReference type="Proteomes" id="UP000324800"/>
    </source>
</evidence>
<dbReference type="Proteomes" id="UP000324800">
    <property type="component" value="Unassembled WGS sequence"/>
</dbReference>
<dbReference type="InterPro" id="IPR011050">
    <property type="entry name" value="Pectin_lyase_fold/virulence"/>
</dbReference>
<reference evidence="1 2" key="1">
    <citation type="submission" date="2019-03" db="EMBL/GenBank/DDBJ databases">
        <title>Single cell metagenomics reveals metabolic interactions within the superorganism composed of flagellate Streblomastix strix and complex community of Bacteroidetes bacteria on its surface.</title>
        <authorList>
            <person name="Treitli S.C."/>
            <person name="Kolisko M."/>
            <person name="Husnik F."/>
            <person name="Keeling P."/>
            <person name="Hampl V."/>
        </authorList>
    </citation>
    <scope>NUCLEOTIDE SEQUENCE [LARGE SCALE GENOMIC DNA]</scope>
    <source>
        <strain evidence="1">ST1C</strain>
    </source>
</reference>
<gene>
    <name evidence="1" type="ORF">EZS28_049003</name>
</gene>
<accession>A0A5J4TD17</accession>
<dbReference type="EMBL" id="SNRW01034571">
    <property type="protein sequence ID" value="KAA6355470.1"/>
    <property type="molecule type" value="Genomic_DNA"/>
</dbReference>
<organism evidence="1 2">
    <name type="scientific">Streblomastix strix</name>
    <dbReference type="NCBI Taxonomy" id="222440"/>
    <lineage>
        <taxon>Eukaryota</taxon>
        <taxon>Metamonada</taxon>
        <taxon>Preaxostyla</taxon>
        <taxon>Oxymonadida</taxon>
        <taxon>Streblomastigidae</taxon>
        <taxon>Streblomastix</taxon>
    </lineage>
</organism>
<comment type="caution">
    <text evidence="1">The sequence shown here is derived from an EMBL/GenBank/DDBJ whole genome shotgun (WGS) entry which is preliminary data.</text>
</comment>
<sequence length="380" mass="41669">EGKTLFTNSLCNETNSKGGAVYLQVGEGREDYIFEKNVSLTENYVKIDDNSLIENSLFIDADSLYSRVTLDKLLFNLTQGDDETNFRGYDINLNEIPLYYLFNEYQASAIYVSDKTGVDQIWCGREVFPCKTIEYGHDKLSSTTQQQLQLNLVDTQTLTQILFLEGNIILKSKFVRSPAQMSISGSGGFIIGGLIQAPNVTIKNIDFSITSELTEGVHVLDSTVNNANITVSECIFISGRPQRTIIATAGVIRVANAANVTVEKCEMYSILATTGNGVGISLINNLNALINECLFSGEYTEYGNGAGISVVLSNASHAIAIKRSRFINDMVRNNMSIGGGGIYFNISDYKSIDIDTCLFSENRHLNTLQSSSARNNSGTD</sequence>